<gene>
    <name evidence="1" type="ORF">BG61_24065</name>
</gene>
<proteinExistence type="predicted"/>
<accession>A0A069PIS0</accession>
<dbReference type="EMBL" id="JFHC01000038">
    <property type="protein sequence ID" value="KDR40618.1"/>
    <property type="molecule type" value="Genomic_DNA"/>
</dbReference>
<protein>
    <submittedName>
        <fullName evidence="1">Uncharacterized protein</fullName>
    </submittedName>
</protein>
<organism evidence="1 2">
    <name type="scientific">Caballeronia glathei</name>
    <dbReference type="NCBI Taxonomy" id="60547"/>
    <lineage>
        <taxon>Bacteria</taxon>
        <taxon>Pseudomonadati</taxon>
        <taxon>Pseudomonadota</taxon>
        <taxon>Betaproteobacteria</taxon>
        <taxon>Burkholderiales</taxon>
        <taxon>Burkholderiaceae</taxon>
        <taxon>Caballeronia</taxon>
    </lineage>
</organism>
<dbReference type="AlphaFoldDB" id="A0A069PIS0"/>
<keyword evidence="2" id="KW-1185">Reference proteome</keyword>
<comment type="caution">
    <text evidence="1">The sequence shown here is derived from an EMBL/GenBank/DDBJ whole genome shotgun (WGS) entry which is preliminary data.</text>
</comment>
<evidence type="ECO:0000313" key="2">
    <source>
        <dbReference type="Proteomes" id="UP000027466"/>
    </source>
</evidence>
<reference evidence="1 2" key="1">
    <citation type="submission" date="2014-03" db="EMBL/GenBank/DDBJ databases">
        <title>Draft Genome Sequences of Four Burkholderia Strains.</title>
        <authorList>
            <person name="Liu X.Y."/>
            <person name="Li C.X."/>
            <person name="Xu J.H."/>
        </authorList>
    </citation>
    <scope>NUCLEOTIDE SEQUENCE [LARGE SCALE GENOMIC DNA]</scope>
    <source>
        <strain evidence="1 2">DSM 50014</strain>
    </source>
</reference>
<dbReference type="Proteomes" id="UP000027466">
    <property type="component" value="Unassembled WGS sequence"/>
</dbReference>
<name>A0A069PIS0_9BURK</name>
<sequence>MKVRDLITRLGSVDQDALLLRLALYADASEAEEVCVATPMNETWTCERQMSVSGEILHIHYPSSHGLSLGWNAATDQSWSERVVILSTAARARYG</sequence>
<evidence type="ECO:0000313" key="1">
    <source>
        <dbReference type="EMBL" id="KDR40618.1"/>
    </source>
</evidence>